<reference evidence="1 2" key="1">
    <citation type="journal article" date="2017" name="Antonie Van Leeuwenhoek">
        <title>Phylogenomic resolution of the bacterial genus Pantoea and its relationship with Erwinia and Tatumella.</title>
        <authorList>
            <person name="Palmer M."/>
            <person name="Steenkamp E.T."/>
            <person name="Coetzee M.P."/>
            <person name="Chan W.Y."/>
            <person name="van Zyl E."/>
            <person name="De Maayer P."/>
            <person name="Coutinho T.A."/>
            <person name="Blom J."/>
            <person name="Smits T.H."/>
            <person name="Duffy B."/>
            <person name="Venter S.N."/>
        </authorList>
    </citation>
    <scope>NUCLEOTIDE SEQUENCE [LARGE SCALE GENOMIC DNA]</scope>
    <source>
        <strain evidence="1 2">LMG 26277</strain>
    </source>
</reference>
<sequence>MSIATALNLPAALPDVTQNDIIRVLGEYTFIRLDNGGEAFYHHGNWITGADASCGEPSVSGLAQSMARAGCKSLRCIELPVPDDAEWSWDDVVTQLVRASFTRQIRGELTVTVSVSTRHGRGVHVCADPLLSGINSNLWFPLNAAEDWHAGIERVLTMNGVAENVVRLEPLRDGPEYTDFKVIYNRKVCA</sequence>
<comment type="caution">
    <text evidence="1">The sequence shown here is derived from an EMBL/GenBank/DDBJ whole genome shotgun (WGS) entry which is preliminary data.</text>
</comment>
<evidence type="ECO:0000313" key="2">
    <source>
        <dbReference type="Proteomes" id="UP000193104"/>
    </source>
</evidence>
<protein>
    <submittedName>
        <fullName evidence="1">Uncharacterized protein</fullName>
    </submittedName>
</protein>
<evidence type="ECO:0000313" key="1">
    <source>
        <dbReference type="EMBL" id="ORM71469.1"/>
    </source>
</evidence>
<dbReference type="Proteomes" id="UP000193104">
    <property type="component" value="Unassembled WGS sequence"/>
</dbReference>
<name>A0A1X1D461_9GAMM</name>
<keyword evidence="2" id="KW-1185">Reference proteome</keyword>
<dbReference type="EMBL" id="MLFS01000047">
    <property type="protein sequence ID" value="ORM71469.1"/>
    <property type="molecule type" value="Genomic_DNA"/>
</dbReference>
<dbReference type="AlphaFoldDB" id="A0A1X1D461"/>
<organism evidence="1 2">
    <name type="scientific">Pantoea wallisii</name>
    <dbReference type="NCBI Taxonomy" id="1076551"/>
    <lineage>
        <taxon>Bacteria</taxon>
        <taxon>Pseudomonadati</taxon>
        <taxon>Pseudomonadota</taxon>
        <taxon>Gammaproteobacteria</taxon>
        <taxon>Enterobacterales</taxon>
        <taxon>Erwiniaceae</taxon>
        <taxon>Pantoea</taxon>
    </lineage>
</organism>
<gene>
    <name evidence="1" type="ORF">HA48_15495</name>
</gene>
<accession>A0A1X1D461</accession>
<dbReference type="OrthoDB" id="6506304at2"/>
<dbReference type="RefSeq" id="WP_128602170.1">
    <property type="nucleotide sequence ID" value="NZ_MLFS01000047.1"/>
</dbReference>
<proteinExistence type="predicted"/>
<dbReference type="STRING" id="1076551.HA48_15495"/>